<comment type="subcellular location">
    <subcellularLocation>
        <location evidence="1">Membrane</location>
        <topology evidence="1">Multi-pass membrane protein</topology>
    </subcellularLocation>
</comment>
<evidence type="ECO:0000256" key="5">
    <source>
        <dbReference type="ARBA" id="ARBA00023136"/>
    </source>
</evidence>
<evidence type="ECO:0000256" key="7">
    <source>
        <dbReference type="SAM" id="Phobius"/>
    </source>
</evidence>
<keyword evidence="9" id="KW-1185">Reference proteome</keyword>
<evidence type="ECO:0000256" key="4">
    <source>
        <dbReference type="ARBA" id="ARBA00022989"/>
    </source>
</evidence>
<evidence type="ECO:0000313" key="8">
    <source>
        <dbReference type="EMBL" id="PWA64807.1"/>
    </source>
</evidence>
<dbReference type="Pfam" id="PF00335">
    <property type="entry name" value="Tetraspanin"/>
    <property type="match status" value="1"/>
</dbReference>
<proteinExistence type="inferred from homology"/>
<evidence type="ECO:0000256" key="3">
    <source>
        <dbReference type="ARBA" id="ARBA00022692"/>
    </source>
</evidence>
<dbReference type="AlphaFoldDB" id="A0A2U1MU81"/>
<feature type="transmembrane region" description="Helical" evidence="7">
    <location>
        <begin position="109"/>
        <end position="133"/>
    </location>
</feature>
<gene>
    <name evidence="8" type="ORF">CTI12_AA339390</name>
</gene>
<reference evidence="8 9" key="1">
    <citation type="journal article" date="2018" name="Mol. Plant">
        <title>The genome of Artemisia annua provides insight into the evolution of Asteraceae family and artemisinin biosynthesis.</title>
        <authorList>
            <person name="Shen Q."/>
            <person name="Zhang L."/>
            <person name="Liao Z."/>
            <person name="Wang S."/>
            <person name="Yan T."/>
            <person name="Shi P."/>
            <person name="Liu M."/>
            <person name="Fu X."/>
            <person name="Pan Q."/>
            <person name="Wang Y."/>
            <person name="Lv Z."/>
            <person name="Lu X."/>
            <person name="Zhang F."/>
            <person name="Jiang W."/>
            <person name="Ma Y."/>
            <person name="Chen M."/>
            <person name="Hao X."/>
            <person name="Li L."/>
            <person name="Tang Y."/>
            <person name="Lv G."/>
            <person name="Zhou Y."/>
            <person name="Sun X."/>
            <person name="Brodelius P.E."/>
            <person name="Rose J.K.C."/>
            <person name="Tang K."/>
        </authorList>
    </citation>
    <scope>NUCLEOTIDE SEQUENCE [LARGE SCALE GENOMIC DNA]</scope>
    <source>
        <strain evidence="9">cv. Huhao1</strain>
        <tissue evidence="8">Leaf</tissue>
    </source>
</reference>
<dbReference type="GO" id="GO:0009734">
    <property type="term" value="P:auxin-activated signaling pathway"/>
    <property type="evidence" value="ECO:0007669"/>
    <property type="project" value="InterPro"/>
</dbReference>
<comment type="similarity">
    <text evidence="2">Belongs to the tetraspanin (TM4SF) family.</text>
</comment>
<feature type="transmembrane region" description="Helical" evidence="7">
    <location>
        <begin position="261"/>
        <end position="285"/>
    </location>
</feature>
<name>A0A2U1MU81_ARTAN</name>
<feature type="transmembrane region" description="Helical" evidence="7">
    <location>
        <begin position="86"/>
        <end position="103"/>
    </location>
</feature>
<evidence type="ECO:0000256" key="1">
    <source>
        <dbReference type="ARBA" id="ARBA00004141"/>
    </source>
</evidence>
<organism evidence="8 9">
    <name type="scientific">Artemisia annua</name>
    <name type="common">Sweet wormwood</name>
    <dbReference type="NCBI Taxonomy" id="35608"/>
    <lineage>
        <taxon>Eukaryota</taxon>
        <taxon>Viridiplantae</taxon>
        <taxon>Streptophyta</taxon>
        <taxon>Embryophyta</taxon>
        <taxon>Tracheophyta</taxon>
        <taxon>Spermatophyta</taxon>
        <taxon>Magnoliopsida</taxon>
        <taxon>eudicotyledons</taxon>
        <taxon>Gunneridae</taxon>
        <taxon>Pentapetalae</taxon>
        <taxon>asterids</taxon>
        <taxon>campanulids</taxon>
        <taxon>Asterales</taxon>
        <taxon>Asteraceae</taxon>
        <taxon>Asteroideae</taxon>
        <taxon>Anthemideae</taxon>
        <taxon>Artemisiinae</taxon>
        <taxon>Artemisia</taxon>
    </lineage>
</organism>
<comment type="caution">
    <text evidence="8">The sequence shown here is derived from an EMBL/GenBank/DDBJ whole genome shotgun (WGS) entry which is preliminary data.</text>
</comment>
<evidence type="ECO:0000256" key="2">
    <source>
        <dbReference type="ARBA" id="ARBA00006840"/>
    </source>
</evidence>
<feature type="transmembrane region" description="Helical" evidence="7">
    <location>
        <begin position="43"/>
        <end position="66"/>
    </location>
</feature>
<dbReference type="OrthoDB" id="761290at2759"/>
<dbReference type="GO" id="GO:0016020">
    <property type="term" value="C:membrane"/>
    <property type="evidence" value="ECO:0007669"/>
    <property type="project" value="UniProtKB-SubCell"/>
</dbReference>
<keyword evidence="3 7" id="KW-0812">Transmembrane</keyword>
<evidence type="ECO:0000256" key="6">
    <source>
        <dbReference type="SAM" id="MobiDB-lite"/>
    </source>
</evidence>
<protein>
    <submittedName>
        <fullName evidence="8">Tetraspanin/Peripherin</fullName>
    </submittedName>
</protein>
<evidence type="ECO:0000313" key="9">
    <source>
        <dbReference type="Proteomes" id="UP000245207"/>
    </source>
</evidence>
<dbReference type="InterPro" id="IPR018499">
    <property type="entry name" value="Tetraspanin/Peripherin"/>
</dbReference>
<dbReference type="PANTHER" id="PTHR32191">
    <property type="entry name" value="TETRASPANIN-8-RELATED"/>
    <property type="match status" value="1"/>
</dbReference>
<dbReference type="Proteomes" id="UP000245207">
    <property type="component" value="Unassembled WGS sequence"/>
</dbReference>
<dbReference type="InterPro" id="IPR044991">
    <property type="entry name" value="TET_plant"/>
</dbReference>
<feature type="region of interest" description="Disordered" evidence="6">
    <location>
        <begin position="1"/>
        <end position="31"/>
    </location>
</feature>
<sequence>MAENGNQTTTTHEATVEKQTTAKLTTNKTKDQMPTTTSAVKRILFSLNTISFLLSFPILFCIVWLLYVRHGNCEHLLPLPKLQNGVVVGLIFLFVISNGVVFLRSRFLMLGLIVVMVPLIVILTIGSALIGAYPLESRFIPGSPGWLKMVVNNDNNWNPIQSCIYNTRTCQDLAVQSSMIKSYDFPMKHLSPIESGCCIPPSNCDMKYVNITYWEKKADVYNGPPDTECDLWQNNVNKLCYNCYSCRKSFINTLRRKWYKLGVFLVVMTILLIVSHLLLFVVTMWDRYAS</sequence>
<keyword evidence="5 7" id="KW-0472">Membrane</keyword>
<keyword evidence="4 7" id="KW-1133">Transmembrane helix</keyword>
<accession>A0A2U1MU81</accession>
<dbReference type="EMBL" id="PKPP01004346">
    <property type="protein sequence ID" value="PWA64807.1"/>
    <property type="molecule type" value="Genomic_DNA"/>
</dbReference>